<dbReference type="AlphaFoldDB" id="A0A371HHN9"/>
<evidence type="ECO:0000313" key="3">
    <source>
        <dbReference type="EMBL" id="RDY02313.1"/>
    </source>
</evidence>
<protein>
    <recommendedName>
        <fullName evidence="2">Retrotransposon gag domain-containing protein</fullName>
    </recommendedName>
</protein>
<organism evidence="3 4">
    <name type="scientific">Mucuna pruriens</name>
    <name type="common">Velvet bean</name>
    <name type="synonym">Dolichos pruriens</name>
    <dbReference type="NCBI Taxonomy" id="157652"/>
    <lineage>
        <taxon>Eukaryota</taxon>
        <taxon>Viridiplantae</taxon>
        <taxon>Streptophyta</taxon>
        <taxon>Embryophyta</taxon>
        <taxon>Tracheophyta</taxon>
        <taxon>Spermatophyta</taxon>
        <taxon>Magnoliopsida</taxon>
        <taxon>eudicotyledons</taxon>
        <taxon>Gunneridae</taxon>
        <taxon>Pentapetalae</taxon>
        <taxon>rosids</taxon>
        <taxon>fabids</taxon>
        <taxon>Fabales</taxon>
        <taxon>Fabaceae</taxon>
        <taxon>Papilionoideae</taxon>
        <taxon>50 kb inversion clade</taxon>
        <taxon>NPAAA clade</taxon>
        <taxon>indigoferoid/millettioid clade</taxon>
        <taxon>Phaseoleae</taxon>
        <taxon>Mucuna</taxon>
    </lineage>
</organism>
<reference evidence="3" key="1">
    <citation type="submission" date="2018-05" db="EMBL/GenBank/DDBJ databases">
        <title>Draft genome of Mucuna pruriens seed.</title>
        <authorList>
            <person name="Nnadi N.E."/>
            <person name="Vos R."/>
            <person name="Hasami M.H."/>
            <person name="Devisetty U.K."/>
            <person name="Aguiy J.C."/>
        </authorList>
    </citation>
    <scope>NUCLEOTIDE SEQUENCE [LARGE SCALE GENOMIC DNA]</scope>
    <source>
        <strain evidence="3">JCA_2017</strain>
    </source>
</reference>
<dbReference type="PANTHER" id="PTHR33223:SF8">
    <property type="entry name" value="OS04G0172440 PROTEIN"/>
    <property type="match status" value="1"/>
</dbReference>
<sequence>MPSGWNIHVEEHSTSKDNNQTGLGPTSGAGSQGHQMGTNSLVGHNGPIVGTPMVPNQKGDPKEDEKWLRVIEGIDKYGLDAIDLCLVPDVVLPTNFKTPEFDKYKGSSCLRMHLAMYCQKMVAYVQEDKILVHYFQDSLSRASLNRYVNLERGHIRTWKDLAEAFLKQYRYNEEMALDRSRLQNMNKRDQEGFKEYTQK</sequence>
<dbReference type="EMBL" id="QJKJ01002562">
    <property type="protein sequence ID" value="RDY02313.1"/>
    <property type="molecule type" value="Genomic_DNA"/>
</dbReference>
<evidence type="ECO:0000313" key="4">
    <source>
        <dbReference type="Proteomes" id="UP000257109"/>
    </source>
</evidence>
<accession>A0A371HHN9</accession>
<dbReference type="OrthoDB" id="1433060at2759"/>
<keyword evidence="4" id="KW-1185">Reference proteome</keyword>
<dbReference type="Proteomes" id="UP000257109">
    <property type="component" value="Unassembled WGS sequence"/>
</dbReference>
<comment type="caution">
    <text evidence="3">The sequence shown here is derived from an EMBL/GenBank/DDBJ whole genome shotgun (WGS) entry which is preliminary data.</text>
</comment>
<evidence type="ECO:0000259" key="2">
    <source>
        <dbReference type="Pfam" id="PF03732"/>
    </source>
</evidence>
<feature type="region of interest" description="Disordered" evidence="1">
    <location>
        <begin position="1"/>
        <end position="40"/>
    </location>
</feature>
<gene>
    <name evidence="3" type="ORF">CR513_14255</name>
</gene>
<dbReference type="PANTHER" id="PTHR33223">
    <property type="entry name" value="CCHC-TYPE DOMAIN-CONTAINING PROTEIN"/>
    <property type="match status" value="1"/>
</dbReference>
<dbReference type="Pfam" id="PF03732">
    <property type="entry name" value="Retrotrans_gag"/>
    <property type="match status" value="1"/>
</dbReference>
<proteinExistence type="predicted"/>
<evidence type="ECO:0000256" key="1">
    <source>
        <dbReference type="SAM" id="MobiDB-lite"/>
    </source>
</evidence>
<name>A0A371HHN9_MUCPR</name>
<feature type="domain" description="Retrotransposon gag" evidence="2">
    <location>
        <begin position="139"/>
        <end position="199"/>
    </location>
</feature>
<dbReference type="InterPro" id="IPR005162">
    <property type="entry name" value="Retrotrans_gag_dom"/>
</dbReference>
<feature type="non-terminal residue" evidence="3">
    <location>
        <position position="1"/>
    </location>
</feature>